<accession>A0A0H5DMT3</accession>
<feature type="region of interest" description="Disordered" evidence="1">
    <location>
        <begin position="16"/>
        <end position="37"/>
    </location>
</feature>
<dbReference type="AlphaFoldDB" id="A0A0H5DMT3"/>
<evidence type="ECO:0000313" key="2">
    <source>
        <dbReference type="EMBL" id="CRX37466.1"/>
    </source>
</evidence>
<keyword evidence="3" id="KW-1185">Reference proteome</keyword>
<reference evidence="3" key="1">
    <citation type="submission" date="2015-06" db="EMBL/GenBank/DDBJ databases">
        <authorList>
            <person name="Bertelli C."/>
        </authorList>
    </citation>
    <scope>NUCLEOTIDE SEQUENCE [LARGE SCALE GENOMIC DNA]</scope>
    <source>
        <strain evidence="3">CRIB-30</strain>
    </source>
</reference>
<sequence length="132" mass="14334">MGTDIQSNSFNLPVASSQFSALPPKAPKQGTGKAESAKTFVDKAVDAVKNQKPLHQAQVVSSSNSKVVISPEQAQSMVKQMKGKVSYQYSAPKVDVPEHLQQTMTKDELGKLKEACMKDYRAAKTLSNLPVR</sequence>
<proteinExistence type="predicted"/>
<evidence type="ECO:0000313" key="3">
    <source>
        <dbReference type="Proteomes" id="UP000220251"/>
    </source>
</evidence>
<dbReference type="RefSeq" id="WP_098037320.1">
    <property type="nucleotide sequence ID" value="NZ_CWGJ01000001.1"/>
</dbReference>
<gene>
    <name evidence="2" type="ORF">ELAC_0104</name>
</gene>
<evidence type="ECO:0000256" key="1">
    <source>
        <dbReference type="SAM" id="MobiDB-lite"/>
    </source>
</evidence>
<dbReference type="Proteomes" id="UP000220251">
    <property type="component" value="Unassembled WGS sequence"/>
</dbReference>
<organism evidence="2 3">
    <name type="scientific">Estrella lausannensis</name>
    <dbReference type="NCBI Taxonomy" id="483423"/>
    <lineage>
        <taxon>Bacteria</taxon>
        <taxon>Pseudomonadati</taxon>
        <taxon>Chlamydiota</taxon>
        <taxon>Chlamydiia</taxon>
        <taxon>Parachlamydiales</taxon>
        <taxon>Candidatus Criblamydiaceae</taxon>
        <taxon>Estrella</taxon>
    </lineage>
</organism>
<dbReference type="EMBL" id="CWGJ01000001">
    <property type="protein sequence ID" value="CRX37466.1"/>
    <property type="molecule type" value="Genomic_DNA"/>
</dbReference>
<name>A0A0H5DMT3_9BACT</name>
<protein>
    <submittedName>
        <fullName evidence="2">Uncharacterized protein</fullName>
    </submittedName>
</protein>